<evidence type="ECO:0000313" key="1">
    <source>
        <dbReference type="EMBL" id="ROT69026.1"/>
    </source>
</evidence>
<dbReference type="GO" id="GO:0019005">
    <property type="term" value="C:SCF ubiquitin ligase complex"/>
    <property type="evidence" value="ECO:0007669"/>
    <property type="project" value="TreeGrafter"/>
</dbReference>
<evidence type="ECO:0000313" key="2">
    <source>
        <dbReference type="Proteomes" id="UP000283509"/>
    </source>
</evidence>
<keyword evidence="2" id="KW-1185">Reference proteome</keyword>
<organism evidence="1 2">
    <name type="scientific">Penaeus vannamei</name>
    <name type="common">Whiteleg shrimp</name>
    <name type="synonym">Litopenaeus vannamei</name>
    <dbReference type="NCBI Taxonomy" id="6689"/>
    <lineage>
        <taxon>Eukaryota</taxon>
        <taxon>Metazoa</taxon>
        <taxon>Ecdysozoa</taxon>
        <taxon>Arthropoda</taxon>
        <taxon>Crustacea</taxon>
        <taxon>Multicrustacea</taxon>
        <taxon>Malacostraca</taxon>
        <taxon>Eumalacostraca</taxon>
        <taxon>Eucarida</taxon>
        <taxon>Decapoda</taxon>
        <taxon>Dendrobranchiata</taxon>
        <taxon>Penaeoidea</taxon>
        <taxon>Penaeidae</taxon>
        <taxon>Penaeus</taxon>
    </lineage>
</organism>
<dbReference type="InterPro" id="IPR032675">
    <property type="entry name" value="LRR_dom_sf"/>
</dbReference>
<reference evidence="1 2" key="2">
    <citation type="submission" date="2019-01" db="EMBL/GenBank/DDBJ databases">
        <title>The decoding of complex shrimp genome reveals the adaptation for benthos swimmer, frequently molting mechanism and breeding impact on genome.</title>
        <authorList>
            <person name="Sun Y."/>
            <person name="Gao Y."/>
            <person name="Yu Y."/>
        </authorList>
    </citation>
    <scope>NUCLEOTIDE SEQUENCE [LARGE SCALE GENOMIC DNA]</scope>
    <source>
        <tissue evidence="1">Muscle</tissue>
    </source>
</reference>
<dbReference type="Proteomes" id="UP000283509">
    <property type="component" value="Unassembled WGS sequence"/>
</dbReference>
<dbReference type="OrthoDB" id="6363127at2759"/>
<name>A0A423SXL3_PENVA</name>
<reference evidence="1 2" key="1">
    <citation type="submission" date="2018-04" db="EMBL/GenBank/DDBJ databases">
        <authorList>
            <person name="Zhang X."/>
            <person name="Yuan J."/>
            <person name="Li F."/>
            <person name="Xiang J."/>
        </authorList>
    </citation>
    <scope>NUCLEOTIDE SEQUENCE [LARGE SCALE GENOMIC DNA]</scope>
    <source>
        <tissue evidence="1">Muscle</tissue>
    </source>
</reference>
<gene>
    <name evidence="1" type="ORF">C7M84_012809</name>
</gene>
<dbReference type="Gene3D" id="3.80.10.10">
    <property type="entry name" value="Ribonuclease Inhibitor"/>
    <property type="match status" value="1"/>
</dbReference>
<dbReference type="GO" id="GO:0031146">
    <property type="term" value="P:SCF-dependent proteasomal ubiquitin-dependent protein catabolic process"/>
    <property type="evidence" value="ECO:0007669"/>
    <property type="project" value="TreeGrafter"/>
</dbReference>
<proteinExistence type="predicted"/>
<accession>A0A423SXL3</accession>
<comment type="caution">
    <text evidence="1">The sequence shown here is derived from an EMBL/GenBank/DDBJ whole genome shotgun (WGS) entry which is preliminary data.</text>
</comment>
<sequence length="473" mass="50501">MPVSTKALLYRSMVGGGCRSLEAAALHAWLRALEAAAKRGEGVRAPLEAPPALLAAALNQGAAGLRETVVARLAVAAVTAGVSRLEVHLEHPTLIEALMEALHAHPAHITSLSLTLGPRTSLGGLLSQALRGMSALTALTLTRRTDEDMMALAQAAPPLRTLDVAYCASVTDKGVRALLGVADNSYTMKEVLTGRIERGGDAPATSLTTVNLWGTEVTTRGCVLLLAACPSLASLTCRWTGEALDLMMRGGREASLALSQLLLAEAAFPPLEEVTRVCPQLASLVARRPPDPVSVKSMISSIPSLTAVTLLQFMPEAEQWLSSAPAPALTYLHLSLLDARQVDLAGLADTCPALTHLILEGTHVIDPEVAVWAMVWARNAVSVDLGSCRHFTDQHLSQALDQGALSQVEDLRLSGACRVTDAGIDELMRCCPDLRRLALKMLPKERLAELEALKVKIREENLDLELITYGWKF</sequence>
<dbReference type="PANTHER" id="PTHR13318">
    <property type="entry name" value="PARTNER OF PAIRED, ISOFORM B-RELATED"/>
    <property type="match status" value="1"/>
</dbReference>
<dbReference type="SUPFAM" id="SSF52047">
    <property type="entry name" value="RNI-like"/>
    <property type="match status" value="2"/>
</dbReference>
<dbReference type="EMBL" id="QCYY01002615">
    <property type="protein sequence ID" value="ROT69026.1"/>
    <property type="molecule type" value="Genomic_DNA"/>
</dbReference>
<dbReference type="AlphaFoldDB" id="A0A423SXL3"/>
<dbReference type="PANTHER" id="PTHR13318:SF190">
    <property type="entry name" value="PARTNER OF PAIRED, ISOFORM B"/>
    <property type="match status" value="1"/>
</dbReference>
<protein>
    <submittedName>
        <fullName evidence="1">Uncharacterized protein</fullName>
    </submittedName>
</protein>